<protein>
    <submittedName>
        <fullName evidence="4">Uncharacterized protein</fullName>
    </submittedName>
</protein>
<dbReference type="EMBL" id="JACGCM010002218">
    <property type="protein sequence ID" value="KAF6143149.1"/>
    <property type="molecule type" value="Genomic_DNA"/>
</dbReference>
<dbReference type="Proteomes" id="UP000541444">
    <property type="component" value="Unassembled WGS sequence"/>
</dbReference>
<keyword evidence="5" id="KW-1185">Reference proteome</keyword>
<evidence type="ECO:0000313" key="4">
    <source>
        <dbReference type="EMBL" id="KAF6143149.1"/>
    </source>
</evidence>
<evidence type="ECO:0000256" key="3">
    <source>
        <dbReference type="SAM" id="Coils"/>
    </source>
</evidence>
<dbReference type="Pfam" id="PF05266">
    <property type="entry name" value="DUF724"/>
    <property type="match status" value="1"/>
</dbReference>
<keyword evidence="2" id="KW-0341">Growth regulation</keyword>
<reference evidence="4 5" key="1">
    <citation type="journal article" date="2020" name="IScience">
        <title>Genome Sequencing of the Endangered Kingdonia uniflora (Circaeasteraceae, Ranunculales) Reveals Potential Mechanisms of Evolutionary Specialization.</title>
        <authorList>
            <person name="Sun Y."/>
            <person name="Deng T."/>
            <person name="Zhang A."/>
            <person name="Moore M.J."/>
            <person name="Landis J.B."/>
            <person name="Lin N."/>
            <person name="Zhang H."/>
            <person name="Zhang X."/>
            <person name="Huang J."/>
            <person name="Zhang X."/>
            <person name="Sun H."/>
            <person name="Wang H."/>
        </authorList>
    </citation>
    <scope>NUCLEOTIDE SEQUENCE [LARGE SCALE GENOMIC DNA]</scope>
    <source>
        <strain evidence="4">TB1705</strain>
        <tissue evidence="4">Leaf</tissue>
    </source>
</reference>
<name>A0A7J7LKQ4_9MAGN</name>
<feature type="coiled-coil region" evidence="3">
    <location>
        <begin position="116"/>
        <end position="150"/>
    </location>
</feature>
<dbReference type="InterPro" id="IPR007930">
    <property type="entry name" value="DUF724"/>
</dbReference>
<proteinExistence type="predicted"/>
<sequence length="174" mass="19788">MDIFQEMPQKPHFRPLKKYIGLEREGHALGHMITFSTLVETTRNSKLGTPTSCFEDILKVLANLKLHGFDVRKVQTRVELLLKKKDSQGSLNKTSEIAKGKLIKVTVEVGEHEAELDKVTKDINKVSHRITELRELVANLNDKHDSLTKKKLEAGFRITNLQKKADSIDKCTRS</sequence>
<organism evidence="4 5">
    <name type="scientific">Kingdonia uniflora</name>
    <dbReference type="NCBI Taxonomy" id="39325"/>
    <lineage>
        <taxon>Eukaryota</taxon>
        <taxon>Viridiplantae</taxon>
        <taxon>Streptophyta</taxon>
        <taxon>Embryophyta</taxon>
        <taxon>Tracheophyta</taxon>
        <taxon>Spermatophyta</taxon>
        <taxon>Magnoliopsida</taxon>
        <taxon>Ranunculales</taxon>
        <taxon>Circaeasteraceae</taxon>
        <taxon>Kingdonia</taxon>
    </lineage>
</organism>
<comment type="caution">
    <text evidence="4">The sequence shown here is derived from an EMBL/GenBank/DDBJ whole genome shotgun (WGS) entry which is preliminary data.</text>
</comment>
<evidence type="ECO:0000256" key="2">
    <source>
        <dbReference type="ARBA" id="ARBA00022604"/>
    </source>
</evidence>
<keyword evidence="3" id="KW-0175">Coiled coil</keyword>
<accession>A0A7J7LKQ4</accession>
<keyword evidence="1" id="KW-0813">Transport</keyword>
<dbReference type="OrthoDB" id="687110at2759"/>
<gene>
    <name evidence="4" type="ORF">GIB67_000372</name>
</gene>
<dbReference type="AlphaFoldDB" id="A0A7J7LKQ4"/>
<evidence type="ECO:0000313" key="5">
    <source>
        <dbReference type="Proteomes" id="UP000541444"/>
    </source>
</evidence>
<evidence type="ECO:0000256" key="1">
    <source>
        <dbReference type="ARBA" id="ARBA00022448"/>
    </source>
</evidence>